<feature type="domain" description="DUF1559" evidence="1">
    <location>
        <begin position="35"/>
        <end position="295"/>
    </location>
</feature>
<reference evidence="2" key="1">
    <citation type="submission" date="2024-05" db="EMBL/GenBank/DDBJ databases">
        <title>Planctomycetes of the genus Singulisphaera possess chitinolytic capabilities.</title>
        <authorList>
            <person name="Ivanova A."/>
        </authorList>
    </citation>
    <scope>NUCLEOTIDE SEQUENCE</scope>
    <source>
        <strain evidence="2">Ch08T</strain>
    </source>
</reference>
<dbReference type="Gene3D" id="3.30.700.10">
    <property type="entry name" value="Glycoprotein, Type 4 Pilin"/>
    <property type="match status" value="1"/>
</dbReference>
<dbReference type="AlphaFoldDB" id="A0AAU7CLD1"/>
<dbReference type="InterPro" id="IPR045584">
    <property type="entry name" value="Pilin-like"/>
</dbReference>
<evidence type="ECO:0000259" key="1">
    <source>
        <dbReference type="Pfam" id="PF07596"/>
    </source>
</evidence>
<dbReference type="Pfam" id="PF07963">
    <property type="entry name" value="N_methyl"/>
    <property type="match status" value="1"/>
</dbReference>
<dbReference type="PANTHER" id="PTHR30093">
    <property type="entry name" value="GENERAL SECRETION PATHWAY PROTEIN G"/>
    <property type="match status" value="1"/>
</dbReference>
<dbReference type="PROSITE" id="PS00409">
    <property type="entry name" value="PROKAR_NTER_METHYL"/>
    <property type="match status" value="1"/>
</dbReference>
<dbReference type="InterPro" id="IPR012902">
    <property type="entry name" value="N_methyl_site"/>
</dbReference>
<gene>
    <name evidence="2" type="ORF">V5E97_05430</name>
</gene>
<dbReference type="PANTHER" id="PTHR30093:SF2">
    <property type="entry name" value="TYPE II SECRETION SYSTEM PROTEIN H"/>
    <property type="match status" value="1"/>
</dbReference>
<dbReference type="InterPro" id="IPR027558">
    <property type="entry name" value="Pre_pil_HX9DG_C"/>
</dbReference>
<accession>A0AAU7CLD1</accession>
<dbReference type="Pfam" id="PF07596">
    <property type="entry name" value="SBP_bac_10"/>
    <property type="match status" value="1"/>
</dbReference>
<dbReference type="NCBIfam" id="TIGR02532">
    <property type="entry name" value="IV_pilin_GFxxxE"/>
    <property type="match status" value="1"/>
</dbReference>
<organism evidence="2">
    <name type="scientific">Singulisphaera sp. Ch08</name>
    <dbReference type="NCBI Taxonomy" id="3120278"/>
    <lineage>
        <taxon>Bacteria</taxon>
        <taxon>Pseudomonadati</taxon>
        <taxon>Planctomycetota</taxon>
        <taxon>Planctomycetia</taxon>
        <taxon>Isosphaerales</taxon>
        <taxon>Isosphaeraceae</taxon>
        <taxon>Singulisphaera</taxon>
    </lineage>
</organism>
<protein>
    <submittedName>
        <fullName evidence="2">DUF1559 domain-containing protein</fullName>
    </submittedName>
</protein>
<dbReference type="RefSeq" id="WP_406698282.1">
    <property type="nucleotide sequence ID" value="NZ_CP155447.1"/>
</dbReference>
<sequence>MNRNHFRRGGFTLIELLVVIAIIAVLIALLLPAVQAAREAARRIQCANNVKQLGLALHNFHTVNDALPTSETKPTRYWGAQILPYIEQANLFQSYNMQVAHTSRDNSTAAQTHMNAMLCPSTPDGPRLNPRFVTSPAPGWGASVADYAASTGIFSSMWTAGFMQSSQPVSADGVFQGSVLDGLRNLREVTDGTSNTIMLVECAGRPQIWRSGRTMVPGSGVAAASSVLVSAWAEGNVFSVRGFDPGTNWISSTKNMGRCPINCGNMYGVYGFHPGGATVGMADGSVKFLKETIAMEVLASLLTRQGGEIISADSY</sequence>
<name>A0AAU7CLD1_9BACT</name>
<dbReference type="NCBIfam" id="TIGR04294">
    <property type="entry name" value="pre_pil_HX9DG"/>
    <property type="match status" value="1"/>
</dbReference>
<dbReference type="SUPFAM" id="SSF54523">
    <property type="entry name" value="Pili subunits"/>
    <property type="match status" value="1"/>
</dbReference>
<proteinExistence type="predicted"/>
<evidence type="ECO:0000313" key="2">
    <source>
        <dbReference type="EMBL" id="XBH05461.1"/>
    </source>
</evidence>
<dbReference type="InterPro" id="IPR011453">
    <property type="entry name" value="DUF1559"/>
</dbReference>
<dbReference type="EMBL" id="CP155447">
    <property type="protein sequence ID" value="XBH05461.1"/>
    <property type="molecule type" value="Genomic_DNA"/>
</dbReference>